<dbReference type="SUPFAM" id="SSF50814">
    <property type="entry name" value="Lipocalins"/>
    <property type="match status" value="1"/>
</dbReference>
<protein>
    <submittedName>
        <fullName evidence="1">Uncharacterized protein conserved in bacteria</fullName>
    </submittedName>
</protein>
<dbReference type="AlphaFoldDB" id="A0A173QXE8"/>
<name>A0A173QXE8_PARDI</name>
<dbReference type="EMBL" id="CYXP01000001">
    <property type="protein sequence ID" value="CUM70275.1"/>
    <property type="molecule type" value="Genomic_DNA"/>
</dbReference>
<dbReference type="RefSeq" id="WP_010803749.1">
    <property type="nucleotide sequence ID" value="NZ_CYXP01000001.1"/>
</dbReference>
<dbReference type="Gene3D" id="2.40.128.20">
    <property type="match status" value="1"/>
</dbReference>
<dbReference type="InterPro" id="IPR015231">
    <property type="entry name" value="DUF1934"/>
</dbReference>
<sequence>MKKDVRIIVQNIQRYDDYTDKIVTNAIGNYSRSGSSHSVLYRELCAGGHVVENRLIINPEKANLYRTGSIFTEMSFLNGELTESDYITADGDINIKVRTLLYQLKIYDDRIRVELNYDLFLNDKFTSNNALIISIRDIA</sequence>
<accession>A0A173QXE8</accession>
<gene>
    <name evidence="1" type="ORF">ERS852429_00095</name>
</gene>
<reference evidence="1 2" key="1">
    <citation type="submission" date="2015-09" db="EMBL/GenBank/DDBJ databases">
        <authorList>
            <consortium name="Pathogen Informatics"/>
        </authorList>
    </citation>
    <scope>NUCLEOTIDE SEQUENCE [LARGE SCALE GENOMIC DNA]</scope>
    <source>
        <strain evidence="1 2">2789STDY5608872</strain>
    </source>
</reference>
<dbReference type="Pfam" id="PF09148">
    <property type="entry name" value="DUF1934"/>
    <property type="match status" value="1"/>
</dbReference>
<organism evidence="1 2">
    <name type="scientific">Parabacteroides distasonis</name>
    <dbReference type="NCBI Taxonomy" id="823"/>
    <lineage>
        <taxon>Bacteria</taxon>
        <taxon>Pseudomonadati</taxon>
        <taxon>Bacteroidota</taxon>
        <taxon>Bacteroidia</taxon>
        <taxon>Bacteroidales</taxon>
        <taxon>Tannerellaceae</taxon>
        <taxon>Parabacteroides</taxon>
    </lineage>
</organism>
<evidence type="ECO:0000313" key="2">
    <source>
        <dbReference type="Proteomes" id="UP000095591"/>
    </source>
</evidence>
<proteinExistence type="predicted"/>
<dbReference type="Proteomes" id="UP000095591">
    <property type="component" value="Unassembled WGS sequence"/>
</dbReference>
<dbReference type="InterPro" id="IPR012674">
    <property type="entry name" value="Calycin"/>
</dbReference>
<evidence type="ECO:0000313" key="1">
    <source>
        <dbReference type="EMBL" id="CUM70275.1"/>
    </source>
</evidence>